<dbReference type="Gene3D" id="3.10.129.10">
    <property type="entry name" value="Hotdog Thioesterase"/>
    <property type="match status" value="1"/>
</dbReference>
<protein>
    <recommendedName>
        <fullName evidence="2">Thioesterase-like protein</fullName>
    </recommendedName>
</protein>
<dbReference type="AlphaFoldDB" id="A0A2P0QJ86"/>
<proteinExistence type="predicted"/>
<name>A0A2P0QJ86_9PROT</name>
<evidence type="ECO:0000313" key="1">
    <source>
        <dbReference type="EMBL" id="ART90530.1"/>
    </source>
</evidence>
<reference evidence="1" key="1">
    <citation type="submission" date="2016-12" db="EMBL/GenBank/DDBJ databases">
        <title>Arsenic respiratory pathways in the anoxic pelagic waters of the Pacific Ocean.</title>
        <authorList>
            <person name="Saunders J.K."/>
            <person name="Fuchsman C.A."/>
            <person name="McKay C."/>
            <person name="Rocap G."/>
        </authorList>
    </citation>
    <scope>NUCLEOTIDE SEQUENCE</scope>
</reference>
<dbReference type="SUPFAM" id="SSF54637">
    <property type="entry name" value="Thioesterase/thiol ester dehydrase-isomerase"/>
    <property type="match status" value="1"/>
</dbReference>
<organism evidence="1">
    <name type="scientific">uncultured Pseudomonadota bacterium</name>
    <dbReference type="NCBI Taxonomy" id="153809"/>
    <lineage>
        <taxon>Bacteria</taxon>
        <taxon>Pseudomonadati</taxon>
        <taxon>Pseudomonadota</taxon>
        <taxon>environmental samples</taxon>
    </lineage>
</organism>
<dbReference type="EMBL" id="KY400105">
    <property type="protein sequence ID" value="ART90530.1"/>
    <property type="molecule type" value="Genomic_DNA"/>
</dbReference>
<dbReference type="PANTHER" id="PTHR31793">
    <property type="entry name" value="4-HYDROXYBENZOYL-COA THIOESTERASE FAMILY MEMBER"/>
    <property type="match status" value="1"/>
</dbReference>
<sequence>MTVSTTAPLVLHRETVKAEWLDYNRHMNVAYYVLVFDHATDALCNHIGIGWDHTRTTSGSIFILESHIAYLQEVMLDDPLRFTTHVLDFDSKRIHFAHSMHHDRDGYHAATIEIMQLYVNLETRRAAAMPKATLERLATLKAEHAARPLPPGLSRKMSLMAGKLT</sequence>
<dbReference type="CDD" id="cd00586">
    <property type="entry name" value="4HBT"/>
    <property type="match status" value="1"/>
</dbReference>
<evidence type="ECO:0008006" key="2">
    <source>
        <dbReference type="Google" id="ProtNLM"/>
    </source>
</evidence>
<dbReference type="InterPro" id="IPR029069">
    <property type="entry name" value="HotDog_dom_sf"/>
</dbReference>
<dbReference type="PANTHER" id="PTHR31793:SF2">
    <property type="entry name" value="BLR1345 PROTEIN"/>
    <property type="match status" value="1"/>
</dbReference>
<dbReference type="InterPro" id="IPR050563">
    <property type="entry name" value="4-hydroxybenzoyl-CoA_TE"/>
</dbReference>
<dbReference type="GO" id="GO:0047617">
    <property type="term" value="F:fatty acyl-CoA hydrolase activity"/>
    <property type="evidence" value="ECO:0007669"/>
    <property type="project" value="TreeGrafter"/>
</dbReference>
<accession>A0A2P0QJ86</accession>
<dbReference type="Pfam" id="PF13279">
    <property type="entry name" value="4HBT_2"/>
    <property type="match status" value="1"/>
</dbReference>